<proteinExistence type="predicted"/>
<dbReference type="OrthoDB" id="5592675at2759"/>
<gene>
    <name evidence="2" type="ORF">PHYBLDRAFT_64883</name>
</gene>
<keyword evidence="1" id="KW-0472">Membrane</keyword>
<name>A0A167MTL4_PHYB8</name>
<sequence length="126" mass="14139">MYGNRAFFCSAWQYDIIILTIFKILSTVLTMIATTLSQYEYVLIYDKSNIRVSGSPHDLPASVAQLAARLTVNQEVGGSSPPGSACHAMHFIHVFVIHFVVPDLGWSSFYYSKVKRSNPLGIKEYM</sequence>
<dbReference type="Proteomes" id="UP000077315">
    <property type="component" value="Unassembled WGS sequence"/>
</dbReference>
<reference evidence="3" key="1">
    <citation type="submission" date="2015-06" db="EMBL/GenBank/DDBJ databases">
        <title>Expansion of signal transduction pathways in fungi by whole-genome duplication.</title>
        <authorList>
            <consortium name="DOE Joint Genome Institute"/>
            <person name="Corrochano L.M."/>
            <person name="Kuo A."/>
            <person name="Marcet-Houben M."/>
            <person name="Polaino S."/>
            <person name="Salamov A."/>
            <person name="Villalobos J.M."/>
            <person name="Alvarez M.I."/>
            <person name="Avalos J."/>
            <person name="Benito E.P."/>
            <person name="Benoit I."/>
            <person name="Burger G."/>
            <person name="Camino L.P."/>
            <person name="Canovas D."/>
            <person name="Cerda-Olmedo E."/>
            <person name="Cheng J.-F."/>
            <person name="Dominguez A."/>
            <person name="Elias M."/>
            <person name="Eslava A.P."/>
            <person name="Glaser F."/>
            <person name="Grimwood J."/>
            <person name="Gutierrez G."/>
            <person name="Heitman J."/>
            <person name="Henrissat B."/>
            <person name="Iturriaga E.A."/>
            <person name="Lang B.F."/>
            <person name="Lavin J.L."/>
            <person name="Lee S."/>
            <person name="Li W."/>
            <person name="Lindquist E."/>
            <person name="Lopez-Garcia S."/>
            <person name="Luque E.M."/>
            <person name="Marcos A.T."/>
            <person name="Martin J."/>
            <person name="McCluskey K."/>
            <person name="Medina H.R."/>
            <person name="Miralles-Duran A."/>
            <person name="Miyazaki A."/>
            <person name="Munoz-Torres E."/>
            <person name="Oguiza J.A."/>
            <person name="Ohm R."/>
            <person name="Olmedo M."/>
            <person name="Orejas M."/>
            <person name="Ortiz-Castellanos L."/>
            <person name="Pisabarro A.G."/>
            <person name="Rodriguez-Romero J."/>
            <person name="Ruiz-Herrera J."/>
            <person name="Ruiz-Vazquez R."/>
            <person name="Sanz C."/>
            <person name="Schackwitz W."/>
            <person name="Schmutz J."/>
            <person name="Shahriari M."/>
            <person name="Shelest E."/>
            <person name="Silva-Franco F."/>
            <person name="Soanes D."/>
            <person name="Syed K."/>
            <person name="Tagua V.G."/>
            <person name="Talbot N.J."/>
            <person name="Thon M."/>
            <person name="De vries R.P."/>
            <person name="Wiebenga A."/>
            <person name="Yadav J.S."/>
            <person name="Braun E.L."/>
            <person name="Baker S."/>
            <person name="Garre V."/>
            <person name="Horwitz B."/>
            <person name="Torres-Martinez S."/>
            <person name="Idnurm A."/>
            <person name="Herrera-Estrella A."/>
            <person name="Gabaldon T."/>
            <person name="Grigoriev I.V."/>
        </authorList>
    </citation>
    <scope>NUCLEOTIDE SEQUENCE [LARGE SCALE GENOMIC DNA]</scope>
    <source>
        <strain evidence="3">NRRL 1555(-)</strain>
    </source>
</reference>
<feature type="transmembrane region" description="Helical" evidence="1">
    <location>
        <begin position="91"/>
        <end position="111"/>
    </location>
</feature>
<dbReference type="VEuPathDB" id="FungiDB:PHYBLDRAFT_64883"/>
<dbReference type="RefSeq" id="XP_018291969.1">
    <property type="nucleotide sequence ID" value="XM_018441363.1"/>
</dbReference>
<protein>
    <submittedName>
        <fullName evidence="2">Uncharacterized protein</fullName>
    </submittedName>
</protein>
<accession>A0A167MTL4</accession>
<feature type="transmembrane region" description="Helical" evidence="1">
    <location>
        <begin position="12"/>
        <end position="33"/>
    </location>
</feature>
<dbReference type="AlphaFoldDB" id="A0A167MTL4"/>
<evidence type="ECO:0000256" key="1">
    <source>
        <dbReference type="SAM" id="Phobius"/>
    </source>
</evidence>
<keyword evidence="1" id="KW-1133">Transmembrane helix</keyword>
<dbReference type="InParanoid" id="A0A167MTL4"/>
<keyword evidence="3" id="KW-1185">Reference proteome</keyword>
<evidence type="ECO:0000313" key="2">
    <source>
        <dbReference type="EMBL" id="OAD73929.1"/>
    </source>
</evidence>
<dbReference type="AntiFam" id="ANF00010">
    <property type="entry name" value="tRNA translation"/>
</dbReference>
<organism evidence="2 3">
    <name type="scientific">Phycomyces blakesleeanus (strain ATCC 8743b / DSM 1359 / FGSC 10004 / NBRC 33097 / NRRL 1555)</name>
    <dbReference type="NCBI Taxonomy" id="763407"/>
    <lineage>
        <taxon>Eukaryota</taxon>
        <taxon>Fungi</taxon>
        <taxon>Fungi incertae sedis</taxon>
        <taxon>Mucoromycota</taxon>
        <taxon>Mucoromycotina</taxon>
        <taxon>Mucoromycetes</taxon>
        <taxon>Mucorales</taxon>
        <taxon>Phycomycetaceae</taxon>
        <taxon>Phycomyces</taxon>
    </lineage>
</organism>
<dbReference type="EMBL" id="KV440980">
    <property type="protein sequence ID" value="OAD73929.1"/>
    <property type="molecule type" value="Genomic_DNA"/>
</dbReference>
<evidence type="ECO:0000313" key="3">
    <source>
        <dbReference type="Proteomes" id="UP000077315"/>
    </source>
</evidence>
<keyword evidence="1" id="KW-0812">Transmembrane</keyword>
<dbReference type="GeneID" id="29002269"/>